<evidence type="ECO:0000313" key="9">
    <source>
        <dbReference type="EMBL" id="MCE2596723.1"/>
    </source>
</evidence>
<comment type="caution">
    <text evidence="9">The sequence shown here is derived from an EMBL/GenBank/DDBJ whole genome shotgun (WGS) entry which is preliminary data.</text>
</comment>
<dbReference type="InterPro" id="IPR002142">
    <property type="entry name" value="Peptidase_S49"/>
</dbReference>
<dbReference type="PANTHER" id="PTHR33209">
    <property type="entry name" value="PROTEASE 4"/>
    <property type="match status" value="1"/>
</dbReference>
<proteinExistence type="inferred from homology"/>
<dbReference type="Proteomes" id="UP001201273">
    <property type="component" value="Unassembled WGS sequence"/>
</dbReference>
<dbReference type="PANTHER" id="PTHR33209:SF1">
    <property type="entry name" value="PEPTIDASE S49 DOMAIN-CONTAINING PROTEIN"/>
    <property type="match status" value="1"/>
</dbReference>
<organism evidence="9 10">
    <name type="scientific">Motilimonas cestriensis</name>
    <dbReference type="NCBI Taxonomy" id="2742685"/>
    <lineage>
        <taxon>Bacteria</taxon>
        <taxon>Pseudomonadati</taxon>
        <taxon>Pseudomonadota</taxon>
        <taxon>Gammaproteobacteria</taxon>
        <taxon>Alteromonadales</taxon>
        <taxon>Alteromonadales genera incertae sedis</taxon>
        <taxon>Motilimonas</taxon>
    </lineage>
</organism>
<keyword evidence="3" id="KW-0645">Protease</keyword>
<dbReference type="Gene3D" id="3.90.226.10">
    <property type="entry name" value="2-enoyl-CoA Hydratase, Chain A, domain 1"/>
    <property type="match status" value="2"/>
</dbReference>
<dbReference type="InterPro" id="IPR029045">
    <property type="entry name" value="ClpP/crotonase-like_dom_sf"/>
</dbReference>
<reference evidence="9 10" key="1">
    <citation type="journal article" date="2022" name="Environ. Microbiol. Rep.">
        <title>Eco-phylogenetic analyses reveal divergent evolution of vitamin B12 metabolism in the marine bacterial family 'Psychromonadaceae'.</title>
        <authorList>
            <person name="Jin X."/>
            <person name="Yang Y."/>
            <person name="Cao H."/>
            <person name="Gao B."/>
            <person name="Zhao Z."/>
        </authorList>
    </citation>
    <scope>NUCLEOTIDE SEQUENCE [LARGE SCALE GENOMIC DNA]</scope>
    <source>
        <strain evidence="9 10">MKS20</strain>
    </source>
</reference>
<dbReference type="NCBIfam" id="TIGR00705">
    <property type="entry name" value="SppA_67K"/>
    <property type="match status" value="1"/>
</dbReference>
<dbReference type="NCBIfam" id="TIGR00706">
    <property type="entry name" value="SppA_dom"/>
    <property type="match status" value="1"/>
</dbReference>
<evidence type="ECO:0000256" key="1">
    <source>
        <dbReference type="ARBA" id="ARBA00004370"/>
    </source>
</evidence>
<keyword evidence="7" id="KW-1133">Transmembrane helix</keyword>
<dbReference type="SUPFAM" id="SSF52096">
    <property type="entry name" value="ClpP/crotonase"/>
    <property type="match status" value="2"/>
</dbReference>
<gene>
    <name evidence="9" type="primary">sppA</name>
    <name evidence="9" type="ORF">K6Y31_18220</name>
</gene>
<keyword evidence="5" id="KW-0720">Serine protease</keyword>
<accession>A0ABS8WEL6</accession>
<name>A0ABS8WEL6_9GAMM</name>
<evidence type="ECO:0000256" key="6">
    <source>
        <dbReference type="ARBA" id="ARBA00023136"/>
    </source>
</evidence>
<dbReference type="Pfam" id="PF01343">
    <property type="entry name" value="Peptidase_S49"/>
    <property type="match status" value="2"/>
</dbReference>
<evidence type="ECO:0000256" key="4">
    <source>
        <dbReference type="ARBA" id="ARBA00022801"/>
    </source>
</evidence>
<comment type="subcellular location">
    <subcellularLocation>
        <location evidence="1">Membrane</location>
    </subcellularLocation>
</comment>
<evidence type="ECO:0000256" key="7">
    <source>
        <dbReference type="SAM" id="Phobius"/>
    </source>
</evidence>
<evidence type="ECO:0000313" key="10">
    <source>
        <dbReference type="Proteomes" id="UP001201273"/>
    </source>
</evidence>
<dbReference type="InterPro" id="IPR004634">
    <property type="entry name" value="Pept_S49_pIV"/>
</dbReference>
<dbReference type="CDD" id="cd07023">
    <property type="entry name" value="S49_Sppa_N_C"/>
    <property type="match status" value="1"/>
</dbReference>
<feature type="domain" description="Peptidase S49" evidence="8">
    <location>
        <begin position="391"/>
        <end position="541"/>
    </location>
</feature>
<evidence type="ECO:0000256" key="3">
    <source>
        <dbReference type="ARBA" id="ARBA00022670"/>
    </source>
</evidence>
<keyword evidence="7" id="KW-0812">Transmembrane</keyword>
<feature type="domain" description="Peptidase S49" evidence="8">
    <location>
        <begin position="134"/>
        <end position="286"/>
    </location>
</feature>
<dbReference type="Gene3D" id="6.20.330.10">
    <property type="match status" value="1"/>
</dbReference>
<feature type="transmembrane region" description="Helical" evidence="7">
    <location>
        <begin position="20"/>
        <end position="38"/>
    </location>
</feature>
<dbReference type="InterPro" id="IPR004635">
    <property type="entry name" value="Pept_S49_SppA"/>
</dbReference>
<evidence type="ECO:0000256" key="2">
    <source>
        <dbReference type="ARBA" id="ARBA00008683"/>
    </source>
</evidence>
<dbReference type="RefSeq" id="WP_233054375.1">
    <property type="nucleotide sequence ID" value="NZ_JAIMJA010000023.1"/>
</dbReference>
<dbReference type="InterPro" id="IPR047272">
    <property type="entry name" value="S49_SppA_C"/>
</dbReference>
<dbReference type="CDD" id="cd07018">
    <property type="entry name" value="S49_SppA_67K_type"/>
    <property type="match status" value="1"/>
</dbReference>
<dbReference type="PIRSF" id="PIRSF001217">
    <property type="entry name" value="Protease_4_SppA"/>
    <property type="match status" value="1"/>
</dbReference>
<evidence type="ECO:0000256" key="5">
    <source>
        <dbReference type="ARBA" id="ARBA00022825"/>
    </source>
</evidence>
<evidence type="ECO:0000259" key="8">
    <source>
        <dbReference type="Pfam" id="PF01343"/>
    </source>
</evidence>
<keyword evidence="4" id="KW-0378">Hydrolase</keyword>
<dbReference type="InterPro" id="IPR047217">
    <property type="entry name" value="S49_SppA_67K_type_N"/>
</dbReference>
<sequence>MRVIKWIFRAIAKTINFTRLLVLNLIFLGVIAVVVLSFNSEETINVPQGAALNLDLSGQIVEERRPADPFQEISNEVFGKDPNEFREIALSDVIHAIRFAQSDNRITALVLSLENLQGTGMNKLFEIGDALEKFKTSGKKIYAYGDFYSQSQYYLASYADNLMLNPQGAIALQGLGVYRLYFKSAIEKLDITPHVFKVGTYKSFVEPYTRDSMSALSKEANLHWLNQLWDAYVSQVAERRKVSHDAISPNIDSYLERLKAVQGDQAAYAKASGLVDELKSSQEARQFLIANVGENSNGSDYLQISLDSYLGAIPPLFNYQEQGQDKIAAIFASGQIMNGEQPVGVIGGDTLSHLLNEALMDSQVKAVVLRLDSPGGSAFASEQVRQQVLALKAANKPVVVSMSSTSASGGYWIASAANEIVASPVTLTGSIGIFGMFATVENALAKMGITNDGVGTNALSSVDITRPLPSYMKQIVQLSIENGYQQFINVVAQGRNMTPAQVDSLAQGRVWTGQDALEKGLVDHLGGFDVAMSRAANLAELDAFEVKVIRPELSVREQFMADLMAKSAQFAQQSLVSSPTLRQILKAVDEQAAPLASFNDPKGVYALCPACEQIKL</sequence>
<keyword evidence="6 7" id="KW-0472">Membrane</keyword>
<protein>
    <submittedName>
        <fullName evidence="9">Signal peptide peptidase SppA</fullName>
    </submittedName>
</protein>
<keyword evidence="10" id="KW-1185">Reference proteome</keyword>
<dbReference type="EMBL" id="JAIMJA010000023">
    <property type="protein sequence ID" value="MCE2596723.1"/>
    <property type="molecule type" value="Genomic_DNA"/>
</dbReference>
<comment type="similarity">
    <text evidence="2">Belongs to the peptidase S49 family.</text>
</comment>